<dbReference type="GO" id="GO:0033596">
    <property type="term" value="C:TSC1-TSC2 complex"/>
    <property type="evidence" value="ECO:0007669"/>
    <property type="project" value="TreeGrafter"/>
</dbReference>
<organism evidence="4">
    <name type="scientific">Fopius arisanus</name>
    <dbReference type="NCBI Taxonomy" id="64838"/>
    <lineage>
        <taxon>Eukaryota</taxon>
        <taxon>Metazoa</taxon>
        <taxon>Ecdysozoa</taxon>
        <taxon>Arthropoda</taxon>
        <taxon>Hexapoda</taxon>
        <taxon>Insecta</taxon>
        <taxon>Pterygota</taxon>
        <taxon>Neoptera</taxon>
        <taxon>Endopterygota</taxon>
        <taxon>Hymenoptera</taxon>
        <taxon>Apocrita</taxon>
        <taxon>Ichneumonoidea</taxon>
        <taxon>Braconidae</taxon>
        <taxon>Opiinae</taxon>
        <taxon>Fopius</taxon>
    </lineage>
</organism>
<dbReference type="OrthoDB" id="6022054at2759"/>
<feature type="region of interest" description="Disordered" evidence="2">
    <location>
        <begin position="953"/>
        <end position="972"/>
    </location>
</feature>
<keyword evidence="5" id="KW-1185">Reference proteome</keyword>
<proteinExistence type="predicted"/>
<dbReference type="EMBL" id="GBYB01003671">
    <property type="protein sequence ID" value="JAG73438.1"/>
    <property type="molecule type" value="Transcribed_RNA"/>
</dbReference>
<dbReference type="GO" id="GO:0008285">
    <property type="term" value="P:negative regulation of cell population proliferation"/>
    <property type="evidence" value="ECO:0007669"/>
    <property type="project" value="TreeGrafter"/>
</dbReference>
<keyword evidence="1" id="KW-0175">Coiled coil</keyword>
<dbReference type="Pfam" id="PF04388">
    <property type="entry name" value="Hamartin"/>
    <property type="match status" value="1"/>
</dbReference>
<dbReference type="GO" id="GO:0032007">
    <property type="term" value="P:negative regulation of TOR signaling"/>
    <property type="evidence" value="ECO:0007669"/>
    <property type="project" value="TreeGrafter"/>
</dbReference>
<evidence type="ECO:0000256" key="2">
    <source>
        <dbReference type="SAM" id="MobiDB-lite"/>
    </source>
</evidence>
<dbReference type="InterPro" id="IPR007483">
    <property type="entry name" value="Hamartin"/>
</dbReference>
<evidence type="ECO:0000256" key="1">
    <source>
        <dbReference type="SAM" id="Coils"/>
    </source>
</evidence>
<dbReference type="RefSeq" id="XP_011314218.1">
    <property type="nucleotide sequence ID" value="XM_011315916.1"/>
</dbReference>
<feature type="coiled-coil region" evidence="1">
    <location>
        <begin position="694"/>
        <end position="788"/>
    </location>
</feature>
<evidence type="ECO:0000313" key="5">
    <source>
        <dbReference type="Proteomes" id="UP000694866"/>
    </source>
</evidence>
<feature type="compositionally biased region" description="Acidic residues" evidence="2">
    <location>
        <begin position="648"/>
        <end position="657"/>
    </location>
</feature>
<evidence type="ECO:0000313" key="4">
    <source>
        <dbReference type="EMBL" id="JAG76581.1"/>
    </source>
</evidence>
<dbReference type="PANTHER" id="PTHR15154">
    <property type="entry name" value="HAMARTIN"/>
    <property type="match status" value="1"/>
</dbReference>
<gene>
    <name evidence="4" type="primary">TSC1_1</name>
    <name evidence="6" type="synonym">Tsc1</name>
    <name evidence="3" type="synonym">TSC1_0</name>
    <name evidence="4" type="ORF">g.14864</name>
    <name evidence="3" type="ORF">g.14868</name>
</gene>
<accession>A0A0C9QSW5</accession>
<dbReference type="PANTHER" id="PTHR15154:SF2">
    <property type="entry name" value="HAMARTIN"/>
    <property type="match status" value="1"/>
</dbReference>
<evidence type="ECO:0000313" key="6">
    <source>
        <dbReference type="RefSeq" id="XP_011314218.1"/>
    </source>
</evidence>
<feature type="compositionally biased region" description="Low complexity" evidence="2">
    <location>
        <begin position="342"/>
        <end position="364"/>
    </location>
</feature>
<feature type="compositionally biased region" description="Low complexity" evidence="2">
    <location>
        <begin position="1004"/>
        <end position="1017"/>
    </location>
</feature>
<feature type="region of interest" description="Disordered" evidence="2">
    <location>
        <begin position="636"/>
        <end position="658"/>
    </location>
</feature>
<dbReference type="CTD" id="7248"/>
<dbReference type="KEGG" id="fas:105273465"/>
<protein>
    <submittedName>
        <fullName evidence="6">Hamartin</fullName>
    </submittedName>
    <submittedName>
        <fullName evidence="3">TSC1_0 protein</fullName>
    </submittedName>
    <submittedName>
        <fullName evidence="4">TSC1_1 protein</fullName>
    </submittedName>
</protein>
<sequence length="1027" mass="114838">MSVNSSGVADFFHMLESNKLSDVEEIKKVFHDHFLSTKDSWLVNGLFDYYLSTDSLRTIEVLAGVREPHDKYLLDRLSDTLARPSSSGQRLKVLTVLGHVARRQPTLYKLANHPLFRELLKLLKVDSEALSLMSGLLLLVTLLPMLPAALGPYLHEIFEVFGRLASYYHFQSSNLASTIGSGNSMDKDQLYLLHLQVGLYSLFHRLYAMYPCNFIAYLKQQYSQRDHDVFKLTIKPMLESVRLHPLLVTASKDVETNAARWKKMEHHDVVAECGRFALDRSREEILAPINLRATPIPDHLCPYTPVSVAEGLSGTRTTNGDEDSFWSPSMAIPPHSPPPLSAPSLEPRSTPSTPNNNRSNSSPPEAAVEATPETTPVKDIRQVSSRQPPLGSAAVRALGAFGNGSLTGNSRPSTPTFINSNASAFSGIGGSGDGGILSQKINRLVADRQSVLQTQRSFNFEGVGRGLESSPGRNGKNDSWKEDQEVEIVNSQACRSLTFLERQPYNDDKARGARGDLSKKIKRLRFYSQCPSQQPCPLPQEDICNVRRTNSCPDMKPRKKLSTLMDNFRSIVGAKCSEEVGTQTSDLIPYEHLLVGLLEQRHHEQQASKQSAESRLSPSSMLDRYIEACSRISSSTGDKKRLRKKDDDRDDWIEDFGSDNPQLQMMQMQLLFERQRREVHAERNRRLLGKLRDSRALEEQNAALTDRLRMAESEIEGFKGEIDRNKKESRIAEERYADALHHWQSKCVEEQNQNRLLREKVEAIELELKNEKKRVIECEQQARSAEALLFDAAHQLKCALKAASRGDELKRTLDLMHKRFLLLGEAQSKLQERTSGPVPMSRQEAAQIQRAYSEELSNLKRQLDSRTSMIEALRVRLVELESRETRTEAQLIDQQRLLQEAKDRNEAELCAVESKYKSQVEINLLLESRILELHGSLEAATIGSGSAAVNLASSASPKERSPPLSGSLASSSEGSLAFHSSTGIISDCCDSAGEIANLQAIVEPAPSTSSQATTPSRSSHRHVPKRD</sequence>
<reference evidence="4" key="1">
    <citation type="submission" date="2015-01" db="EMBL/GenBank/DDBJ databases">
        <title>Transcriptome Assembly of Fopius arisanus.</title>
        <authorList>
            <person name="Geib S."/>
        </authorList>
    </citation>
    <scope>NUCLEOTIDE SEQUENCE</scope>
</reference>
<dbReference type="SUPFAM" id="SSF48371">
    <property type="entry name" value="ARM repeat"/>
    <property type="match status" value="1"/>
</dbReference>
<name>A0A0C9QSW5_9HYME</name>
<dbReference type="GeneID" id="105273465"/>
<feature type="compositionally biased region" description="Basic residues" evidence="2">
    <location>
        <begin position="1018"/>
        <end position="1027"/>
    </location>
</feature>
<reference evidence="6" key="2">
    <citation type="submission" date="2025-04" db="UniProtKB">
        <authorList>
            <consortium name="RefSeq"/>
        </authorList>
    </citation>
    <scope>IDENTIFICATION</scope>
    <source>
        <strain evidence="6">USDA-PBARC FA_bdor</strain>
        <tissue evidence="6">Whole organism</tissue>
    </source>
</reference>
<dbReference type="Proteomes" id="UP000694866">
    <property type="component" value="Unplaced"/>
</dbReference>
<dbReference type="AlphaFoldDB" id="A0A0C9QSW5"/>
<feature type="region of interest" description="Disordered" evidence="2">
    <location>
        <begin position="312"/>
        <end position="390"/>
    </location>
</feature>
<feature type="coiled-coil region" evidence="1">
    <location>
        <begin position="842"/>
        <end position="890"/>
    </location>
</feature>
<dbReference type="InterPro" id="IPR016024">
    <property type="entry name" value="ARM-type_fold"/>
</dbReference>
<accession>A0A9R1TSF0</accession>
<feature type="region of interest" description="Disordered" evidence="2">
    <location>
        <begin position="1002"/>
        <end position="1027"/>
    </location>
</feature>
<evidence type="ECO:0000313" key="3">
    <source>
        <dbReference type="EMBL" id="JAG73438.1"/>
    </source>
</evidence>
<feature type="compositionally biased region" description="Low complexity" evidence="2">
    <location>
        <begin position="962"/>
        <end position="972"/>
    </location>
</feature>
<dbReference type="GO" id="GO:0051726">
    <property type="term" value="P:regulation of cell cycle"/>
    <property type="evidence" value="ECO:0007669"/>
    <property type="project" value="TreeGrafter"/>
</dbReference>
<dbReference type="EMBL" id="GBYB01006814">
    <property type="protein sequence ID" value="JAG76581.1"/>
    <property type="molecule type" value="Transcribed_RNA"/>
</dbReference>